<organism evidence="1 2">
    <name type="scientific">Haloferax volcanii (strain ATCC 29605 / DSM 3757 / JCM 8879 / NBRC 14742 / NCIMB 2012 / VKM B-1768 / DS2)</name>
    <name type="common">Halobacterium volcanii</name>
    <dbReference type="NCBI Taxonomy" id="309800"/>
    <lineage>
        <taxon>Archaea</taxon>
        <taxon>Methanobacteriati</taxon>
        <taxon>Methanobacteriota</taxon>
        <taxon>Stenosarchaea group</taxon>
        <taxon>Halobacteria</taxon>
        <taxon>Halobacteriales</taxon>
        <taxon>Haloferacaceae</taxon>
        <taxon>Haloferax</taxon>
    </lineage>
</organism>
<reference evidence="1 2" key="2">
    <citation type="journal article" date="2014" name="PLoS Genet.">
        <title>Phylogenetically driven sequencing of extremely halophilic archaea reveals strategies for static and dynamic osmo-response.</title>
        <authorList>
            <person name="Becker E.A."/>
            <person name="Seitzer P.M."/>
            <person name="Tritt A."/>
            <person name="Larsen D."/>
            <person name="Krusor M."/>
            <person name="Yao A.I."/>
            <person name="Wu D."/>
            <person name="Madern D."/>
            <person name="Eisen J.A."/>
            <person name="Darling A.E."/>
            <person name="Facciotti M.T."/>
        </authorList>
    </citation>
    <scope>NUCLEOTIDE SEQUENCE [LARGE SCALE GENOMIC DNA]</scope>
    <source>
        <strain evidence="2">ATCC 29605 / DSM 3757 / JCM 8879 / NBRC 14742 / NCIMB 2012 / VKM B-1768 / DS2</strain>
    </source>
</reference>
<evidence type="ECO:0000313" key="1">
    <source>
        <dbReference type="EMBL" id="ELY25064.1"/>
    </source>
</evidence>
<accession>L9UJP8</accession>
<sequence length="142" mass="15405">MNNRPTIVTKSFGQTATVAAGSKQTTNIYAPEGKVWKVIGMELEAPNPGGDGSGDHFFYVWSAGHVRMMNGGGPDDDAVYWRNSTWSVNSAAPQDTAASLNALTNLKATESKSIRITYNGNNLTADQTGHREIKFVFEEVSY</sequence>
<dbReference type="PATRIC" id="fig|309800.29.peg.3266"/>
<comment type="caution">
    <text evidence="1">The sequence shown here is derived from an EMBL/GenBank/DDBJ whole genome shotgun (WGS) entry which is preliminary data.</text>
</comment>
<gene>
    <name evidence="1" type="ORF">C498_16853</name>
</gene>
<proteinExistence type="predicted"/>
<dbReference type="EMBL" id="AOHU01000102">
    <property type="protein sequence ID" value="ELY25064.1"/>
    <property type="molecule type" value="Genomic_DNA"/>
</dbReference>
<reference evidence="2" key="1">
    <citation type="submission" date="2012-11" db="EMBL/GenBank/DDBJ databases">
        <authorList>
            <person name="Becker E.A."/>
            <person name="Seitzer P."/>
            <person name="Tritt A."/>
            <person name="Larsen D."/>
            <person name="Yao A."/>
            <person name="Wu D."/>
            <person name="Darling A."/>
            <person name="Eisen J.A."/>
            <person name="Facciotti M.T."/>
        </authorList>
    </citation>
    <scope>NUCLEOTIDE SEQUENCE [LARGE SCALE GENOMIC DNA]</scope>
    <source>
        <strain evidence="2">ATCC 29605 / DSM 3757 / JCM 8879 / NBRC 14742 / NCIMB 2012 / VKM B-1768 / DS2</strain>
    </source>
</reference>
<dbReference type="AlphaFoldDB" id="L9UJP8"/>
<name>L9UJP8_HALVD</name>
<evidence type="ECO:0000313" key="2">
    <source>
        <dbReference type="Proteomes" id="UP000011532"/>
    </source>
</evidence>
<dbReference type="Proteomes" id="UP000011532">
    <property type="component" value="Unassembled WGS sequence"/>
</dbReference>
<protein>
    <submittedName>
        <fullName evidence="1">Uncharacterized protein</fullName>
    </submittedName>
</protein>